<dbReference type="RefSeq" id="WP_170094219.1">
    <property type="nucleotide sequence ID" value="NZ_WOYG01000001.1"/>
</dbReference>
<dbReference type="AlphaFoldDB" id="A0A847UDH3"/>
<gene>
    <name evidence="2" type="ORF">GOC74_11425</name>
</gene>
<keyword evidence="1" id="KW-0812">Transmembrane</keyword>
<keyword evidence="1" id="KW-1133">Transmembrane helix</keyword>
<dbReference type="Proteomes" id="UP000608662">
    <property type="component" value="Unassembled WGS sequence"/>
</dbReference>
<evidence type="ECO:0000256" key="1">
    <source>
        <dbReference type="SAM" id="Phobius"/>
    </source>
</evidence>
<sequence length="127" mass="13931">MTAPSRINEHTEYPHYIKYILAGLALVLLMSGGYTVYQSQTMEGIVRIGVGMFVAFLSVSYSNSTPQSESDEPATDIAAAQAFWLLITLVVLQSIFQLVPTDIAMTVLGVVGVGLFAAIWIFYQYLD</sequence>
<proteinExistence type="predicted"/>
<keyword evidence="1" id="KW-0472">Membrane</keyword>
<evidence type="ECO:0000313" key="3">
    <source>
        <dbReference type="Proteomes" id="UP000608662"/>
    </source>
</evidence>
<accession>A0A847UDH3</accession>
<feature type="transmembrane region" description="Helical" evidence="1">
    <location>
        <begin position="44"/>
        <end position="62"/>
    </location>
</feature>
<name>A0A847UDH3_9EURY</name>
<feature type="transmembrane region" description="Helical" evidence="1">
    <location>
        <begin position="103"/>
        <end position="123"/>
    </location>
</feature>
<comment type="caution">
    <text evidence="2">The sequence shown here is derived from an EMBL/GenBank/DDBJ whole genome shotgun (WGS) entry which is preliminary data.</text>
</comment>
<feature type="transmembrane region" description="Helical" evidence="1">
    <location>
        <begin position="16"/>
        <end position="37"/>
    </location>
</feature>
<reference evidence="2" key="1">
    <citation type="submission" date="2019-12" db="EMBL/GenBank/DDBJ databases">
        <title>Whole-genome sequence of Halomicrobium mukohataei pws1.</title>
        <authorList>
            <person name="Verma D.K."/>
            <person name="Gopal K."/>
            <person name="Prasad E.S."/>
        </authorList>
    </citation>
    <scope>NUCLEOTIDE SEQUENCE</scope>
    <source>
        <strain evidence="2">Pws1</strain>
    </source>
</reference>
<organism evidence="2 3">
    <name type="scientific">Halomicrobium mukohataei</name>
    <dbReference type="NCBI Taxonomy" id="57705"/>
    <lineage>
        <taxon>Archaea</taxon>
        <taxon>Methanobacteriati</taxon>
        <taxon>Methanobacteriota</taxon>
        <taxon>Stenosarchaea group</taxon>
        <taxon>Halobacteria</taxon>
        <taxon>Halobacteriales</taxon>
        <taxon>Haloarculaceae</taxon>
        <taxon>Halomicrobium</taxon>
    </lineage>
</organism>
<dbReference type="EMBL" id="WOYG01000001">
    <property type="protein sequence ID" value="NLV10536.1"/>
    <property type="molecule type" value="Genomic_DNA"/>
</dbReference>
<feature type="transmembrane region" description="Helical" evidence="1">
    <location>
        <begin position="77"/>
        <end position="96"/>
    </location>
</feature>
<evidence type="ECO:0000313" key="2">
    <source>
        <dbReference type="EMBL" id="NLV10536.1"/>
    </source>
</evidence>
<protein>
    <submittedName>
        <fullName evidence="2">Uncharacterized protein</fullName>
    </submittedName>
</protein>